<dbReference type="PROSITE" id="PS51440">
    <property type="entry name" value="TIM_2"/>
    <property type="match status" value="1"/>
</dbReference>
<comment type="subcellular location">
    <subcellularLocation>
        <location evidence="3">Cytoplasm</location>
    </subcellularLocation>
</comment>
<gene>
    <name evidence="4" type="ORF">AVDCRST_MAG19-2150</name>
</gene>
<dbReference type="UniPathway" id="UPA00138"/>
<dbReference type="CDD" id="cd00311">
    <property type="entry name" value="TIM"/>
    <property type="match status" value="1"/>
</dbReference>
<protein>
    <recommendedName>
        <fullName evidence="3">Triosephosphate isomerase</fullName>
        <ecNumber evidence="3">5.3.1.1</ecNumber>
    </recommendedName>
</protein>
<evidence type="ECO:0000256" key="2">
    <source>
        <dbReference type="ARBA" id="ARBA00023235"/>
    </source>
</evidence>
<dbReference type="InterPro" id="IPR000652">
    <property type="entry name" value="Triosephosphate_isomerase"/>
</dbReference>
<dbReference type="EMBL" id="CADCWL010000098">
    <property type="protein sequence ID" value="CAA9564764.1"/>
    <property type="molecule type" value="Genomic_DNA"/>
</dbReference>
<comment type="subunit">
    <text evidence="3">Homodimer.</text>
</comment>
<evidence type="ECO:0000256" key="3">
    <source>
        <dbReference type="RuleBase" id="RU363013"/>
    </source>
</evidence>
<dbReference type="PANTHER" id="PTHR21139">
    <property type="entry name" value="TRIOSEPHOSPHATE ISOMERASE"/>
    <property type="match status" value="1"/>
</dbReference>
<dbReference type="GO" id="GO:0046166">
    <property type="term" value="P:glyceraldehyde-3-phosphate biosynthetic process"/>
    <property type="evidence" value="ECO:0007669"/>
    <property type="project" value="TreeGrafter"/>
</dbReference>
<keyword evidence="2 3" id="KW-0413">Isomerase</keyword>
<dbReference type="UniPathway" id="UPA00109">
    <property type="reaction ID" value="UER00189"/>
</dbReference>
<dbReference type="Pfam" id="PF00121">
    <property type="entry name" value="TIM"/>
    <property type="match status" value="1"/>
</dbReference>
<keyword evidence="3" id="KW-0963">Cytoplasm</keyword>
<dbReference type="InterPro" id="IPR013785">
    <property type="entry name" value="Aldolase_TIM"/>
</dbReference>
<keyword evidence="3" id="KW-0312">Gluconeogenesis</keyword>
<organism evidence="4">
    <name type="scientific">uncultured Thermomicrobiales bacterium</name>
    <dbReference type="NCBI Taxonomy" id="1645740"/>
    <lineage>
        <taxon>Bacteria</taxon>
        <taxon>Pseudomonadati</taxon>
        <taxon>Thermomicrobiota</taxon>
        <taxon>Thermomicrobia</taxon>
        <taxon>Thermomicrobiales</taxon>
        <taxon>environmental samples</taxon>
    </lineage>
</organism>
<accession>A0A6J4V1Q4</accession>
<dbReference type="InterPro" id="IPR035990">
    <property type="entry name" value="TIM_sf"/>
</dbReference>
<evidence type="ECO:0000313" key="4">
    <source>
        <dbReference type="EMBL" id="CAA9564764.1"/>
    </source>
</evidence>
<keyword evidence="3" id="KW-0324">Glycolysis</keyword>
<reference evidence="4" key="1">
    <citation type="submission" date="2020-02" db="EMBL/GenBank/DDBJ databases">
        <authorList>
            <person name="Meier V. D."/>
        </authorList>
    </citation>
    <scope>NUCLEOTIDE SEQUENCE</scope>
    <source>
        <strain evidence="4">AVDCRST_MAG19</strain>
    </source>
</reference>
<evidence type="ECO:0000256" key="1">
    <source>
        <dbReference type="ARBA" id="ARBA00007422"/>
    </source>
</evidence>
<dbReference type="GO" id="GO:0006094">
    <property type="term" value="P:gluconeogenesis"/>
    <property type="evidence" value="ECO:0007669"/>
    <property type="project" value="UniProtKB-UniPathway"/>
</dbReference>
<comment type="catalytic activity">
    <reaction evidence="3">
        <text>D-glyceraldehyde 3-phosphate = dihydroxyacetone phosphate</text>
        <dbReference type="Rhea" id="RHEA:18585"/>
        <dbReference type="ChEBI" id="CHEBI:57642"/>
        <dbReference type="ChEBI" id="CHEBI:59776"/>
        <dbReference type="EC" id="5.3.1.1"/>
    </reaction>
</comment>
<dbReference type="EC" id="5.3.1.1" evidence="3"/>
<proteinExistence type="inferred from homology"/>
<dbReference type="GO" id="GO:0004807">
    <property type="term" value="F:triose-phosphate isomerase activity"/>
    <property type="evidence" value="ECO:0007669"/>
    <property type="project" value="UniProtKB-EC"/>
</dbReference>
<comment type="similarity">
    <text evidence="1 3">Belongs to the triosephosphate isomerase family.</text>
</comment>
<dbReference type="GO" id="GO:0006096">
    <property type="term" value="P:glycolytic process"/>
    <property type="evidence" value="ECO:0007669"/>
    <property type="project" value="UniProtKB-UniPathway"/>
</dbReference>
<dbReference type="GO" id="GO:0019563">
    <property type="term" value="P:glycerol catabolic process"/>
    <property type="evidence" value="ECO:0007669"/>
    <property type="project" value="TreeGrafter"/>
</dbReference>
<dbReference type="AlphaFoldDB" id="A0A6J4V1Q4"/>
<dbReference type="SUPFAM" id="SSF51351">
    <property type="entry name" value="Triosephosphate isomerase (TIM)"/>
    <property type="match status" value="1"/>
</dbReference>
<dbReference type="GO" id="GO:0005829">
    <property type="term" value="C:cytosol"/>
    <property type="evidence" value="ECO:0007669"/>
    <property type="project" value="TreeGrafter"/>
</dbReference>
<comment type="pathway">
    <text evidence="3">Carbohydrate degradation; glycolysis; D-glyceraldehyde 3-phosphate from glycerone phosphate: step 1/1.</text>
</comment>
<comment type="pathway">
    <text evidence="3">Carbohydrate biosynthesis; gluconeogenesis.</text>
</comment>
<dbReference type="Gene3D" id="3.20.20.70">
    <property type="entry name" value="Aldolase class I"/>
    <property type="match status" value="1"/>
</dbReference>
<dbReference type="PANTHER" id="PTHR21139:SF42">
    <property type="entry name" value="TRIOSEPHOSPHATE ISOMERASE"/>
    <property type="match status" value="1"/>
</dbReference>
<name>A0A6J4V1Q4_9BACT</name>
<sequence>MPRPFLFGTNFKMNQTPAESARFYEELTRSVEPPPGVGLFVIPPFTSLAAVMDRRPPGGGGPWVGAQNMHWESEGAYTGEISAPMLLALGVDLVLLGHAERRGHGQETDETLNKKLLAAAAARLRVLFCVGETAAEKGYGVGPETVARQLKIGLHGLDEEFLPRLQIAYEPVWSIGAGGTPAAPGDVAPIAAHLRATLAARFGPAGSDVPILYGGSVTPANAAGFVRLPDVDGLFVGRAAWTVDGYRDVLAAALVARVASRR</sequence>